<feature type="domain" description="Histidine kinase/HSP90-like ATPase" evidence="2">
    <location>
        <begin position="25"/>
        <end position="141"/>
    </location>
</feature>
<accession>A0ABW4P1W5</accession>
<dbReference type="GO" id="GO:0005524">
    <property type="term" value="F:ATP binding"/>
    <property type="evidence" value="ECO:0007669"/>
    <property type="project" value="UniProtKB-KW"/>
</dbReference>
<evidence type="ECO:0000259" key="2">
    <source>
        <dbReference type="Pfam" id="PF13581"/>
    </source>
</evidence>
<dbReference type="EMBL" id="JBHUFB010000009">
    <property type="protein sequence ID" value="MFD1812393.1"/>
    <property type="molecule type" value="Genomic_DNA"/>
</dbReference>
<evidence type="ECO:0000256" key="1">
    <source>
        <dbReference type="ARBA" id="ARBA00022527"/>
    </source>
</evidence>
<keyword evidence="1" id="KW-0418">Kinase</keyword>
<keyword evidence="4" id="KW-1185">Reference proteome</keyword>
<protein>
    <submittedName>
        <fullName evidence="3">ATP-binding protein</fullName>
    </submittedName>
</protein>
<keyword evidence="1" id="KW-0723">Serine/threonine-protein kinase</keyword>
<dbReference type="InterPro" id="IPR003594">
    <property type="entry name" value="HATPase_dom"/>
</dbReference>
<dbReference type="RefSeq" id="WP_378484898.1">
    <property type="nucleotide sequence ID" value="NZ_JBHUFB010000009.1"/>
</dbReference>
<dbReference type="Gene3D" id="3.30.565.10">
    <property type="entry name" value="Histidine kinase-like ATPase, C-terminal domain"/>
    <property type="match status" value="1"/>
</dbReference>
<evidence type="ECO:0000313" key="4">
    <source>
        <dbReference type="Proteomes" id="UP001597286"/>
    </source>
</evidence>
<sequence>MTEQFAGRTETPPVTAGGRWSLTSVPAALSELAAARRGLAEFAASTTLPSDRVHDVALAAYEAMANAVEHAYPDRTAGTFDVRAVAADGLFTVTVTDRGAWKCGDPDPALRRGRGITLMRACSDHFELDPGPDGTTAVLEWTIPSTT</sequence>
<dbReference type="InterPro" id="IPR050267">
    <property type="entry name" value="Anti-sigma-factor_SerPK"/>
</dbReference>
<comment type="caution">
    <text evidence="3">The sequence shown here is derived from an EMBL/GenBank/DDBJ whole genome shotgun (WGS) entry which is preliminary data.</text>
</comment>
<dbReference type="Pfam" id="PF13581">
    <property type="entry name" value="HATPase_c_2"/>
    <property type="match status" value="1"/>
</dbReference>
<dbReference type="PANTHER" id="PTHR35526:SF3">
    <property type="entry name" value="ANTI-SIGMA-F FACTOR RSBW"/>
    <property type="match status" value="1"/>
</dbReference>
<dbReference type="PANTHER" id="PTHR35526">
    <property type="entry name" value="ANTI-SIGMA-F FACTOR RSBW-RELATED"/>
    <property type="match status" value="1"/>
</dbReference>
<proteinExistence type="predicted"/>
<dbReference type="Proteomes" id="UP001597286">
    <property type="component" value="Unassembled WGS sequence"/>
</dbReference>
<reference evidence="4" key="1">
    <citation type="journal article" date="2019" name="Int. J. Syst. Evol. Microbiol.">
        <title>The Global Catalogue of Microorganisms (GCM) 10K type strain sequencing project: providing services to taxonomists for standard genome sequencing and annotation.</title>
        <authorList>
            <consortium name="The Broad Institute Genomics Platform"/>
            <consortium name="The Broad Institute Genome Sequencing Center for Infectious Disease"/>
            <person name="Wu L."/>
            <person name="Ma J."/>
        </authorList>
    </citation>
    <scope>NUCLEOTIDE SEQUENCE [LARGE SCALE GENOMIC DNA]</scope>
    <source>
        <strain evidence="4">DT72</strain>
    </source>
</reference>
<gene>
    <name evidence="3" type="ORF">ACFSJG_09235</name>
</gene>
<keyword evidence="1" id="KW-0808">Transferase</keyword>
<dbReference type="SUPFAM" id="SSF55874">
    <property type="entry name" value="ATPase domain of HSP90 chaperone/DNA topoisomerase II/histidine kinase"/>
    <property type="match status" value="1"/>
</dbReference>
<keyword evidence="3" id="KW-0547">Nucleotide-binding</keyword>
<evidence type="ECO:0000313" key="3">
    <source>
        <dbReference type="EMBL" id="MFD1812393.1"/>
    </source>
</evidence>
<dbReference type="CDD" id="cd16936">
    <property type="entry name" value="HATPase_RsbW-like"/>
    <property type="match status" value="1"/>
</dbReference>
<keyword evidence="3" id="KW-0067">ATP-binding</keyword>
<name>A0ABW4P1W5_9NOCA</name>
<organism evidence="3 4">
    <name type="scientific">Rhodococcus gannanensis</name>
    <dbReference type="NCBI Taxonomy" id="1960308"/>
    <lineage>
        <taxon>Bacteria</taxon>
        <taxon>Bacillati</taxon>
        <taxon>Actinomycetota</taxon>
        <taxon>Actinomycetes</taxon>
        <taxon>Mycobacteriales</taxon>
        <taxon>Nocardiaceae</taxon>
        <taxon>Rhodococcus</taxon>
    </lineage>
</organism>
<dbReference type="InterPro" id="IPR036890">
    <property type="entry name" value="HATPase_C_sf"/>
</dbReference>